<comment type="caution">
    <text evidence="2">The sequence shown here is derived from an EMBL/GenBank/DDBJ whole genome shotgun (WGS) entry which is preliminary data.</text>
</comment>
<evidence type="ECO:0000256" key="1">
    <source>
        <dbReference type="SAM" id="SignalP"/>
    </source>
</evidence>
<evidence type="ECO:0008006" key="4">
    <source>
        <dbReference type="Google" id="ProtNLM"/>
    </source>
</evidence>
<accession>J1Q3N4</accession>
<dbReference type="EMBL" id="ALAB01000019">
    <property type="protein sequence ID" value="EJI85728.1"/>
    <property type="molecule type" value="Genomic_DNA"/>
</dbReference>
<proteinExistence type="predicted"/>
<evidence type="ECO:0000313" key="2">
    <source>
        <dbReference type="EMBL" id="EJI85728.1"/>
    </source>
</evidence>
<dbReference type="Pfam" id="PF14052">
    <property type="entry name" value="Caps_assemb_Wzi"/>
    <property type="match status" value="1"/>
</dbReference>
<evidence type="ECO:0000313" key="3">
    <source>
        <dbReference type="Proteomes" id="UP000012043"/>
    </source>
</evidence>
<feature type="signal peptide" evidence="1">
    <location>
        <begin position="1"/>
        <end position="22"/>
    </location>
</feature>
<gene>
    <name evidence="2" type="ORF">AEST_13930</name>
</gene>
<dbReference type="SUPFAM" id="SSF56935">
    <property type="entry name" value="Porins"/>
    <property type="match status" value="1"/>
</dbReference>
<dbReference type="AlphaFoldDB" id="J1Q3N4"/>
<dbReference type="InterPro" id="IPR026950">
    <property type="entry name" value="Caps_assemb_Wzi"/>
</dbReference>
<dbReference type="Gene3D" id="2.40.160.130">
    <property type="entry name" value="Capsule assembly protein Wzi"/>
    <property type="match status" value="1"/>
</dbReference>
<keyword evidence="1" id="KW-0732">Signal</keyword>
<reference evidence="2 3" key="1">
    <citation type="journal article" date="2012" name="J. Bacteriol.">
        <title>Genome Sequence of Pectin-Degrading Alishewanella aestuarii Strain B11T, Isolated from Tidal Flat Sediment.</title>
        <authorList>
            <person name="Jung J."/>
            <person name="Choi S."/>
            <person name="Chun J."/>
            <person name="Park W."/>
        </authorList>
    </citation>
    <scope>NUCLEOTIDE SEQUENCE [LARGE SCALE GENOMIC DNA]</scope>
    <source>
        <strain evidence="2 3">B11</strain>
    </source>
</reference>
<dbReference type="InterPro" id="IPR038636">
    <property type="entry name" value="Wzi_sf"/>
</dbReference>
<feature type="chain" id="PRO_5003744747" description="Capsule assembly protein Wzi" evidence="1">
    <location>
        <begin position="23"/>
        <end position="448"/>
    </location>
</feature>
<keyword evidence="3" id="KW-1185">Reference proteome</keyword>
<dbReference type="RefSeq" id="WP_008608003.1">
    <property type="nucleotide sequence ID" value="NZ_ALAB01000019.1"/>
</dbReference>
<organism evidence="2 3">
    <name type="scientific">Alishewanella aestuarii B11</name>
    <dbReference type="NCBI Taxonomy" id="1197174"/>
    <lineage>
        <taxon>Bacteria</taxon>
        <taxon>Pseudomonadati</taxon>
        <taxon>Pseudomonadota</taxon>
        <taxon>Gammaproteobacteria</taxon>
        <taxon>Alteromonadales</taxon>
        <taxon>Alteromonadaceae</taxon>
        <taxon>Alishewanella</taxon>
    </lineage>
</organism>
<name>J1Q3N4_9ALTE</name>
<dbReference type="PATRIC" id="fig|1197174.4.peg.1362"/>
<dbReference type="Proteomes" id="UP000012043">
    <property type="component" value="Unassembled WGS sequence"/>
</dbReference>
<sequence length="448" mass="50240">MRFVYTVVLASATLAFSPLLQAAPWVKTEDQFLQQSIQLLANAGLIKTPVNTWPLMWQPILQDLAQIDTQGLTDAQLHAYLRIKSAAGFAQQDRINSLTLSGSNEALGPRGAGNQYQQEAMLSLGAELKDNNWTAAVYKQFRRDAYDANSFSDNDTHWDGSYGAYTAGNWVMLAAIHQQWWGPAIHSSFNFNNQQRPAKSLQISRLNPNLPLHQSLSALGAVQFNLQYGEFAGTAPTRHATYLASRIGLKPLTTLEVGLSGRKLQPKPEQQAISEPFYQQLPQQDITTLGLDLRYHLNNQTALYAEYSSQRSDETASGWLVGGQYHLGNEFVLLRFFNEYQHIAADYNQWLFIQPGQIQAAIKNEWVAGVQITTPSGESGYVKFSKTRSQLNPAQPELLVDPAAIHAGYQRPLLSGLVSIDYQLQRAKQYVDTTELNHAVGVRWEWRW</sequence>
<protein>
    <recommendedName>
        <fullName evidence="4">Capsule assembly protein Wzi</fullName>
    </recommendedName>
</protein>